<feature type="transmembrane region" description="Helical" evidence="2">
    <location>
        <begin position="88"/>
        <end position="109"/>
    </location>
</feature>
<name>A0A833XXG3_JUGRE</name>
<reference evidence="3" key="2">
    <citation type="submission" date="2020-03" db="EMBL/GenBank/DDBJ databases">
        <title>Walnut 2.0.</title>
        <authorList>
            <person name="Marrano A."/>
            <person name="Britton M."/>
            <person name="Zimin A.V."/>
            <person name="Zaini P.A."/>
            <person name="Workman R."/>
            <person name="Puiu D."/>
            <person name="Bianco L."/>
            <person name="Allen B.J."/>
            <person name="Troggio M."/>
            <person name="Leslie C.A."/>
            <person name="Timp W."/>
            <person name="Dendekar A."/>
            <person name="Salzberg S.L."/>
            <person name="Neale D.B."/>
        </authorList>
    </citation>
    <scope>NUCLEOTIDE SEQUENCE</scope>
    <source>
        <tissue evidence="3">Leaves</tissue>
    </source>
</reference>
<protein>
    <recommendedName>
        <fullName evidence="5">Transmembrane protein</fullName>
    </recommendedName>
</protein>
<keyword evidence="2" id="KW-0812">Transmembrane</keyword>
<evidence type="ECO:0008006" key="5">
    <source>
        <dbReference type="Google" id="ProtNLM"/>
    </source>
</evidence>
<keyword evidence="2" id="KW-1133">Transmembrane helix</keyword>
<dbReference type="Gramene" id="Jr01_06470_p1">
    <property type="protein sequence ID" value="cds.Jr01_06470_p1"/>
    <property type="gene ID" value="Jr01_06470"/>
</dbReference>
<accession>A0A833XXG3</accession>
<evidence type="ECO:0000256" key="1">
    <source>
        <dbReference type="SAM" id="MobiDB-lite"/>
    </source>
</evidence>
<dbReference type="PANTHER" id="PTHR34115">
    <property type="entry name" value="PROTEIN, PUTATIVE-RELATED"/>
    <property type="match status" value="1"/>
</dbReference>
<evidence type="ECO:0000313" key="3">
    <source>
        <dbReference type="EMBL" id="KAF5479807.1"/>
    </source>
</evidence>
<comment type="caution">
    <text evidence="3">The sequence shown here is derived from an EMBL/GenBank/DDBJ whole genome shotgun (WGS) entry which is preliminary data.</text>
</comment>
<organism evidence="3 4">
    <name type="scientific">Juglans regia</name>
    <name type="common">English walnut</name>
    <dbReference type="NCBI Taxonomy" id="51240"/>
    <lineage>
        <taxon>Eukaryota</taxon>
        <taxon>Viridiplantae</taxon>
        <taxon>Streptophyta</taxon>
        <taxon>Embryophyta</taxon>
        <taxon>Tracheophyta</taxon>
        <taxon>Spermatophyta</taxon>
        <taxon>Magnoliopsida</taxon>
        <taxon>eudicotyledons</taxon>
        <taxon>Gunneridae</taxon>
        <taxon>Pentapetalae</taxon>
        <taxon>rosids</taxon>
        <taxon>fabids</taxon>
        <taxon>Fagales</taxon>
        <taxon>Juglandaceae</taxon>
        <taxon>Juglans</taxon>
    </lineage>
</organism>
<sequence length="208" mass="22868">MDGNNLANLRLEGDQGVFSGFSIQFLVSIQPLIQVFVSLLQVKCQNSDTAPFQTHGIIMPLVIAAVCVYFLAFMEVTRPVRNTRYLHAARILCGISGVLTSILLALILFPPFGWVMLTLYTIRALHDLFPQITELFDHGISLEMLYGLFRQTFNRTRRAEASPQASNDNPVGQEAGDDGAHQAEAGPRATNANFMEQEGGDGPIEISV</sequence>
<evidence type="ECO:0000313" key="4">
    <source>
        <dbReference type="Proteomes" id="UP000619265"/>
    </source>
</evidence>
<feature type="transmembrane region" description="Helical" evidence="2">
    <location>
        <begin position="16"/>
        <end position="37"/>
    </location>
</feature>
<dbReference type="Proteomes" id="UP000619265">
    <property type="component" value="Unassembled WGS sequence"/>
</dbReference>
<evidence type="ECO:0000256" key="2">
    <source>
        <dbReference type="SAM" id="Phobius"/>
    </source>
</evidence>
<dbReference type="EMBL" id="LIHL02000001">
    <property type="protein sequence ID" value="KAF5479807.1"/>
    <property type="molecule type" value="Genomic_DNA"/>
</dbReference>
<gene>
    <name evidence="3" type="ORF">F2P56_000598</name>
</gene>
<reference evidence="3" key="1">
    <citation type="submission" date="2015-10" db="EMBL/GenBank/DDBJ databases">
        <authorList>
            <person name="Martinez-Garcia P.J."/>
            <person name="Crepeau M.W."/>
            <person name="Puiu D."/>
            <person name="Gonzalez-Ibeas D."/>
            <person name="Whalen J."/>
            <person name="Stevens K."/>
            <person name="Paul R."/>
            <person name="Butterfield T."/>
            <person name="Britton M."/>
            <person name="Reagan R."/>
            <person name="Chakraborty S."/>
            <person name="Walawage S.L."/>
            <person name="Vasquez-Gross H.A."/>
            <person name="Cardeno C."/>
            <person name="Famula R."/>
            <person name="Pratt K."/>
            <person name="Kuruganti S."/>
            <person name="Aradhya M.K."/>
            <person name="Leslie C.A."/>
            <person name="Dandekar A.M."/>
            <person name="Salzberg S.L."/>
            <person name="Wegrzyn J.L."/>
            <person name="Langley C.H."/>
            <person name="Neale D.B."/>
        </authorList>
    </citation>
    <scope>NUCLEOTIDE SEQUENCE</scope>
    <source>
        <tissue evidence="3">Leaves</tissue>
    </source>
</reference>
<keyword evidence="2" id="KW-0472">Membrane</keyword>
<feature type="transmembrane region" description="Helical" evidence="2">
    <location>
        <begin position="57"/>
        <end position="76"/>
    </location>
</feature>
<dbReference type="AlphaFoldDB" id="A0A833XXG3"/>
<dbReference type="InterPro" id="IPR053258">
    <property type="entry name" value="Ca-permeable_cation_channel"/>
</dbReference>
<proteinExistence type="predicted"/>
<dbReference type="PANTHER" id="PTHR34115:SF17">
    <property type="entry name" value="PROTEIN, PUTATIVE-RELATED"/>
    <property type="match status" value="1"/>
</dbReference>
<feature type="region of interest" description="Disordered" evidence="1">
    <location>
        <begin position="159"/>
        <end position="208"/>
    </location>
</feature>